<accession>A0ABQ4GC77</accession>
<evidence type="ECO:0000313" key="1">
    <source>
        <dbReference type="EMBL" id="GIH44601.1"/>
    </source>
</evidence>
<name>A0ABQ4GC77_9ACTN</name>
<keyword evidence="2" id="KW-1185">Reference proteome</keyword>
<gene>
    <name evidence="1" type="ORF">Mco01_76010</name>
</gene>
<organism evidence="1 2">
    <name type="scientific">Microbispora corallina</name>
    <dbReference type="NCBI Taxonomy" id="83302"/>
    <lineage>
        <taxon>Bacteria</taxon>
        <taxon>Bacillati</taxon>
        <taxon>Actinomycetota</taxon>
        <taxon>Actinomycetes</taxon>
        <taxon>Streptosporangiales</taxon>
        <taxon>Streptosporangiaceae</taxon>
        <taxon>Microbispora</taxon>
    </lineage>
</organism>
<comment type="caution">
    <text evidence="1">The sequence shown here is derived from an EMBL/GenBank/DDBJ whole genome shotgun (WGS) entry which is preliminary data.</text>
</comment>
<dbReference type="RefSeq" id="WP_204061584.1">
    <property type="nucleotide sequence ID" value="NZ_BAAAGP010000030.1"/>
</dbReference>
<reference evidence="1 2" key="1">
    <citation type="submission" date="2021-01" db="EMBL/GenBank/DDBJ databases">
        <title>Whole genome shotgun sequence of Microbispora corallina NBRC 16416.</title>
        <authorList>
            <person name="Komaki H."/>
            <person name="Tamura T."/>
        </authorList>
    </citation>
    <scope>NUCLEOTIDE SEQUENCE [LARGE SCALE GENOMIC DNA]</scope>
    <source>
        <strain evidence="1 2">NBRC 16416</strain>
    </source>
</reference>
<sequence length="109" mass="10453">MGSTAKGAAGGLATLDTTGKVPAAQAALQGSAALDFPSIAAGAVATLSITVTGAAVGDRVAVAAPSTVNAGLMWCAHVSAADTVTIRLLNTTGGAIDPASATWKVSVFQ</sequence>
<proteinExistence type="predicted"/>
<dbReference type="EMBL" id="BOOC01000064">
    <property type="protein sequence ID" value="GIH44601.1"/>
    <property type="molecule type" value="Genomic_DNA"/>
</dbReference>
<evidence type="ECO:0000313" key="2">
    <source>
        <dbReference type="Proteomes" id="UP000603904"/>
    </source>
</evidence>
<protein>
    <submittedName>
        <fullName evidence="1">Uncharacterized protein</fullName>
    </submittedName>
</protein>
<dbReference type="Proteomes" id="UP000603904">
    <property type="component" value="Unassembled WGS sequence"/>
</dbReference>